<dbReference type="InterPro" id="IPR053148">
    <property type="entry name" value="PD-DEXK-like_domain"/>
</dbReference>
<dbReference type="Gene3D" id="3.40.1350.10">
    <property type="match status" value="1"/>
</dbReference>
<evidence type="ECO:0000259" key="1">
    <source>
        <dbReference type="Pfam" id="PF06250"/>
    </source>
</evidence>
<evidence type="ECO:0000313" key="4">
    <source>
        <dbReference type="Proteomes" id="UP000644507"/>
    </source>
</evidence>
<feature type="domain" description="YhcG N-terminal" evidence="2">
    <location>
        <begin position="18"/>
        <end position="106"/>
    </location>
</feature>
<proteinExistence type="predicted"/>
<reference evidence="3" key="1">
    <citation type="journal article" date="2014" name="Int. J. Syst. Evol. Microbiol.">
        <title>Complete genome sequence of Corynebacterium casei LMG S-19264T (=DSM 44701T), isolated from a smear-ripened cheese.</title>
        <authorList>
            <consortium name="US DOE Joint Genome Institute (JGI-PGF)"/>
            <person name="Walter F."/>
            <person name="Albersmeier A."/>
            <person name="Kalinowski J."/>
            <person name="Ruckert C."/>
        </authorList>
    </citation>
    <scope>NUCLEOTIDE SEQUENCE</scope>
    <source>
        <strain evidence="3">KCTC 12988</strain>
    </source>
</reference>
<dbReference type="GO" id="GO:0003676">
    <property type="term" value="F:nucleic acid binding"/>
    <property type="evidence" value="ECO:0007669"/>
    <property type="project" value="InterPro"/>
</dbReference>
<dbReference type="Pfam" id="PF06250">
    <property type="entry name" value="YhcG_C"/>
    <property type="match status" value="1"/>
</dbReference>
<keyword evidence="4" id="KW-1185">Reference proteome</keyword>
<dbReference type="InterPro" id="IPR041527">
    <property type="entry name" value="YhcG_N"/>
</dbReference>
<sequence>MAESNDLSSPSYAQWLGELKDRVQQVQTKAAISVNRELLTFYWELGCEIIEKQKSATWGSGFLKQLSIDLSNAFPSLKGFSYRNIRLVRQWCHFYLEHSPNLATSCCQIKENSQPVENETLTELATACGQFGQQAVAKLPESILESITSIPWGHNIAIISKCSSIEEALHYVRQTLTHGWSRAVLVHQIESDLFSREGSATSNFATTLPPVQSDLAQQVLKDPYIFDFLTLAQAHNERDLENQLTDHISKFLIELGAGFAYLGRQVPLQVSERDFYLDLLFYHTRLHCYVVIELKTGDFEPEFAGKLNFYLKAVDETLRSERDEPTIGILLCKTKDKLIADYALSDISKPIGVSEYQLTKSLPDNLKPSLPSIEEWEAELQQDFDDEK</sequence>
<gene>
    <name evidence="3" type="ORF">GCM10007100_32050</name>
</gene>
<dbReference type="AlphaFoldDB" id="A0A918WLE9"/>
<dbReference type="PANTHER" id="PTHR30547:SF0">
    <property type="entry name" value="BLR8175 PROTEIN"/>
    <property type="match status" value="1"/>
</dbReference>
<dbReference type="InterPro" id="IPR011856">
    <property type="entry name" value="tRNA_endonuc-like_dom_sf"/>
</dbReference>
<feature type="domain" description="YhcG PDDEXK nuclease" evidence="1">
    <location>
        <begin position="217"/>
        <end position="371"/>
    </location>
</feature>
<reference evidence="3" key="2">
    <citation type="submission" date="2020-09" db="EMBL/GenBank/DDBJ databases">
        <authorList>
            <person name="Sun Q."/>
            <person name="Kim S."/>
        </authorList>
    </citation>
    <scope>NUCLEOTIDE SEQUENCE</scope>
    <source>
        <strain evidence="3">KCTC 12988</strain>
    </source>
</reference>
<evidence type="ECO:0008006" key="5">
    <source>
        <dbReference type="Google" id="ProtNLM"/>
    </source>
</evidence>
<dbReference type="Pfam" id="PF17761">
    <property type="entry name" value="DUF1016_N"/>
    <property type="match status" value="2"/>
</dbReference>
<accession>A0A918WLE9</accession>
<dbReference type="Proteomes" id="UP000644507">
    <property type="component" value="Unassembled WGS sequence"/>
</dbReference>
<dbReference type="InterPro" id="IPR009362">
    <property type="entry name" value="YhcG_C"/>
</dbReference>
<dbReference type="EMBL" id="BMXI01000015">
    <property type="protein sequence ID" value="GHC62253.1"/>
    <property type="molecule type" value="Genomic_DNA"/>
</dbReference>
<organism evidence="3 4">
    <name type="scientific">Roseibacillus persicicus</name>
    <dbReference type="NCBI Taxonomy" id="454148"/>
    <lineage>
        <taxon>Bacteria</taxon>
        <taxon>Pseudomonadati</taxon>
        <taxon>Verrucomicrobiota</taxon>
        <taxon>Verrucomicrobiia</taxon>
        <taxon>Verrucomicrobiales</taxon>
        <taxon>Verrucomicrobiaceae</taxon>
        <taxon>Roseibacillus</taxon>
    </lineage>
</organism>
<dbReference type="RefSeq" id="WP_189572138.1">
    <property type="nucleotide sequence ID" value="NZ_BMXI01000015.1"/>
</dbReference>
<dbReference type="PANTHER" id="PTHR30547">
    <property type="entry name" value="UNCHARACTERIZED PROTEIN YHCG-RELATED"/>
    <property type="match status" value="1"/>
</dbReference>
<evidence type="ECO:0000259" key="2">
    <source>
        <dbReference type="Pfam" id="PF17761"/>
    </source>
</evidence>
<protein>
    <recommendedName>
        <fullName evidence="5">DUF1016 domain-containing protein</fullName>
    </recommendedName>
</protein>
<comment type="caution">
    <text evidence="3">The sequence shown here is derived from an EMBL/GenBank/DDBJ whole genome shotgun (WGS) entry which is preliminary data.</text>
</comment>
<evidence type="ECO:0000313" key="3">
    <source>
        <dbReference type="EMBL" id="GHC62253.1"/>
    </source>
</evidence>
<feature type="domain" description="YhcG N-terminal" evidence="2">
    <location>
        <begin position="145"/>
        <end position="196"/>
    </location>
</feature>
<name>A0A918WLE9_9BACT</name>